<accession>A0A2P5D787</accession>
<dbReference type="InParanoid" id="A0A2P5D787"/>
<evidence type="ECO:0000313" key="2">
    <source>
        <dbReference type="Proteomes" id="UP000237000"/>
    </source>
</evidence>
<reference evidence="2" key="1">
    <citation type="submission" date="2016-06" db="EMBL/GenBank/DDBJ databases">
        <title>Parallel loss of symbiosis genes in relatives of nitrogen-fixing non-legume Parasponia.</title>
        <authorList>
            <person name="Van Velzen R."/>
            <person name="Holmer R."/>
            <person name="Bu F."/>
            <person name="Rutten L."/>
            <person name="Van Zeijl A."/>
            <person name="Liu W."/>
            <person name="Santuari L."/>
            <person name="Cao Q."/>
            <person name="Sharma T."/>
            <person name="Shen D."/>
            <person name="Roswanjaya Y."/>
            <person name="Wardhani T."/>
            <person name="Kalhor M.S."/>
            <person name="Jansen J."/>
            <person name="Van den Hoogen J."/>
            <person name="Gungor B."/>
            <person name="Hartog M."/>
            <person name="Hontelez J."/>
            <person name="Verver J."/>
            <person name="Yang W.-C."/>
            <person name="Schijlen E."/>
            <person name="Repin R."/>
            <person name="Schilthuizen M."/>
            <person name="Schranz E."/>
            <person name="Heidstra R."/>
            <person name="Miyata K."/>
            <person name="Fedorova E."/>
            <person name="Kohlen W."/>
            <person name="Bisseling T."/>
            <person name="Smit S."/>
            <person name="Geurts R."/>
        </authorList>
    </citation>
    <scope>NUCLEOTIDE SEQUENCE [LARGE SCALE GENOMIC DNA]</scope>
    <source>
        <strain evidence="2">cv. RG33-2</strain>
    </source>
</reference>
<gene>
    <name evidence="1" type="ORF">TorRG33x02_259710</name>
</gene>
<proteinExistence type="predicted"/>
<dbReference type="AlphaFoldDB" id="A0A2P5D787"/>
<sequence length="71" mass="8134">MKRRTSQSTKDILEIYCFSLFLYDKEADNRGSLLFDVLQPQLSSETTEIVMGTSNNVSSRRYSSARALAHR</sequence>
<comment type="caution">
    <text evidence="1">The sequence shown here is derived from an EMBL/GenBank/DDBJ whole genome shotgun (WGS) entry which is preliminary data.</text>
</comment>
<protein>
    <submittedName>
        <fullName evidence="1">Uncharacterized protein</fullName>
    </submittedName>
</protein>
<organism evidence="1 2">
    <name type="scientific">Trema orientale</name>
    <name type="common">Charcoal tree</name>
    <name type="synonym">Celtis orientalis</name>
    <dbReference type="NCBI Taxonomy" id="63057"/>
    <lineage>
        <taxon>Eukaryota</taxon>
        <taxon>Viridiplantae</taxon>
        <taxon>Streptophyta</taxon>
        <taxon>Embryophyta</taxon>
        <taxon>Tracheophyta</taxon>
        <taxon>Spermatophyta</taxon>
        <taxon>Magnoliopsida</taxon>
        <taxon>eudicotyledons</taxon>
        <taxon>Gunneridae</taxon>
        <taxon>Pentapetalae</taxon>
        <taxon>rosids</taxon>
        <taxon>fabids</taxon>
        <taxon>Rosales</taxon>
        <taxon>Cannabaceae</taxon>
        <taxon>Trema</taxon>
    </lineage>
</organism>
<keyword evidence="2" id="KW-1185">Reference proteome</keyword>
<dbReference type="Proteomes" id="UP000237000">
    <property type="component" value="Unassembled WGS sequence"/>
</dbReference>
<dbReference type="EMBL" id="JXTC01000290">
    <property type="protein sequence ID" value="PON69144.1"/>
    <property type="molecule type" value="Genomic_DNA"/>
</dbReference>
<evidence type="ECO:0000313" key="1">
    <source>
        <dbReference type="EMBL" id="PON69144.1"/>
    </source>
</evidence>
<name>A0A2P5D787_TREOI</name>